<sequence>MFWLCTRCETVHTQNPDECRECTATTFEPVAESDIQSNSPTGPDALDDAETLTYGTTPDPGFESSPDVAVDGSVETSQQDTMSDRSDAGGSGLTATAWRVYHTLRATLLAPVALFRQYLLPILAFATVVVVVLWLLT</sequence>
<keyword evidence="2" id="KW-0472">Membrane</keyword>
<dbReference type="RefSeq" id="WP_188980691.1">
    <property type="nucleotide sequence ID" value="NZ_BMPD01000011.1"/>
</dbReference>
<gene>
    <name evidence="3" type="ORF">GCM10009067_39950</name>
</gene>
<evidence type="ECO:0000313" key="3">
    <source>
        <dbReference type="EMBL" id="GGK83845.1"/>
    </source>
</evidence>
<feature type="transmembrane region" description="Helical" evidence="2">
    <location>
        <begin position="118"/>
        <end position="136"/>
    </location>
</feature>
<evidence type="ECO:0000256" key="1">
    <source>
        <dbReference type="SAM" id="MobiDB-lite"/>
    </source>
</evidence>
<accession>A0A830F7L8</accession>
<evidence type="ECO:0000313" key="4">
    <source>
        <dbReference type="Proteomes" id="UP000614221"/>
    </source>
</evidence>
<name>A0A830F7L8_9EURY</name>
<keyword evidence="2" id="KW-1133">Transmembrane helix</keyword>
<reference evidence="3" key="2">
    <citation type="submission" date="2020-09" db="EMBL/GenBank/DDBJ databases">
        <authorList>
            <person name="Sun Q."/>
            <person name="Ohkuma M."/>
        </authorList>
    </citation>
    <scope>NUCLEOTIDE SEQUENCE</scope>
    <source>
        <strain evidence="3">JCM 19018</strain>
    </source>
</reference>
<keyword evidence="2" id="KW-0812">Transmembrane</keyword>
<dbReference type="Proteomes" id="UP000614221">
    <property type="component" value="Unassembled WGS sequence"/>
</dbReference>
<organism evidence="3 4">
    <name type="scientific">Haloarcula sebkhae</name>
    <dbReference type="NCBI Taxonomy" id="932660"/>
    <lineage>
        <taxon>Archaea</taxon>
        <taxon>Methanobacteriati</taxon>
        <taxon>Methanobacteriota</taxon>
        <taxon>Stenosarchaea group</taxon>
        <taxon>Halobacteria</taxon>
        <taxon>Halobacteriales</taxon>
        <taxon>Haloarculaceae</taxon>
        <taxon>Haloarcula</taxon>
    </lineage>
</organism>
<protein>
    <submittedName>
        <fullName evidence="3">Uncharacterized protein</fullName>
    </submittedName>
</protein>
<dbReference type="OrthoDB" id="255599at2157"/>
<dbReference type="EMBL" id="BMPD01000011">
    <property type="protein sequence ID" value="GGK83845.1"/>
    <property type="molecule type" value="Genomic_DNA"/>
</dbReference>
<reference evidence="3" key="1">
    <citation type="journal article" date="2014" name="Int. J. Syst. Evol. Microbiol.">
        <title>Complete genome sequence of Corynebacterium casei LMG S-19264T (=DSM 44701T), isolated from a smear-ripened cheese.</title>
        <authorList>
            <consortium name="US DOE Joint Genome Institute (JGI-PGF)"/>
            <person name="Walter F."/>
            <person name="Albersmeier A."/>
            <person name="Kalinowski J."/>
            <person name="Ruckert C."/>
        </authorList>
    </citation>
    <scope>NUCLEOTIDE SEQUENCE</scope>
    <source>
        <strain evidence="3">JCM 19018</strain>
    </source>
</reference>
<evidence type="ECO:0000256" key="2">
    <source>
        <dbReference type="SAM" id="Phobius"/>
    </source>
</evidence>
<proteinExistence type="predicted"/>
<comment type="caution">
    <text evidence="3">The sequence shown here is derived from an EMBL/GenBank/DDBJ whole genome shotgun (WGS) entry which is preliminary data.</text>
</comment>
<feature type="region of interest" description="Disordered" evidence="1">
    <location>
        <begin position="30"/>
        <end position="90"/>
    </location>
</feature>
<dbReference type="AlphaFoldDB" id="A0A830F7L8"/>